<dbReference type="Gene3D" id="2.30.30.760">
    <property type="match status" value="1"/>
</dbReference>
<keyword evidence="3" id="KW-0969">Cilium</keyword>
<name>A0A494XEV0_9BURK</name>
<feature type="chain" id="PRO_5019735132" evidence="1">
    <location>
        <begin position="44"/>
        <end position="374"/>
    </location>
</feature>
<dbReference type="InterPro" id="IPR017585">
    <property type="entry name" value="SAF_FlgA"/>
</dbReference>
<dbReference type="PANTHER" id="PTHR36307:SF1">
    <property type="entry name" value="FLAGELLA BASAL BODY P-RING FORMATION PROTEIN FLGA"/>
    <property type="match status" value="1"/>
</dbReference>
<evidence type="ECO:0000259" key="2">
    <source>
        <dbReference type="Pfam" id="PF13144"/>
    </source>
</evidence>
<dbReference type="InterPro" id="IPR039246">
    <property type="entry name" value="Flagellar_FlgA"/>
</dbReference>
<dbReference type="EMBL" id="RBZV01000004">
    <property type="protein sequence ID" value="RKP48412.1"/>
    <property type="molecule type" value="Genomic_DNA"/>
</dbReference>
<evidence type="ECO:0000256" key="1">
    <source>
        <dbReference type="SAM" id="SignalP"/>
    </source>
</evidence>
<dbReference type="Proteomes" id="UP000280434">
    <property type="component" value="Unassembled WGS sequence"/>
</dbReference>
<dbReference type="GO" id="GO:0044780">
    <property type="term" value="P:bacterial-type flagellum assembly"/>
    <property type="evidence" value="ECO:0007669"/>
    <property type="project" value="InterPro"/>
</dbReference>
<dbReference type="RefSeq" id="WP_121278260.1">
    <property type="nucleotide sequence ID" value="NZ_RBZV01000004.1"/>
</dbReference>
<gene>
    <name evidence="3" type="primary">flgA</name>
    <name evidence="3" type="ORF">D7S89_13975</name>
</gene>
<organism evidence="3 4">
    <name type="scientific">Trinickia fusca</name>
    <dbReference type="NCBI Taxonomy" id="2419777"/>
    <lineage>
        <taxon>Bacteria</taxon>
        <taxon>Pseudomonadati</taxon>
        <taxon>Pseudomonadota</taxon>
        <taxon>Betaproteobacteria</taxon>
        <taxon>Burkholderiales</taxon>
        <taxon>Burkholderiaceae</taxon>
        <taxon>Trinickia</taxon>
    </lineage>
</organism>
<reference evidence="3 4" key="1">
    <citation type="submission" date="2018-10" db="EMBL/GenBank/DDBJ databases">
        <title>Paraburkholderia sp. 7MK8-2, isolated from soil.</title>
        <authorList>
            <person name="Gao Z.-H."/>
            <person name="Qiu L.-H."/>
        </authorList>
    </citation>
    <scope>NUCLEOTIDE SEQUENCE [LARGE SCALE GENOMIC DNA]</scope>
    <source>
        <strain evidence="3 4">7MK8-2</strain>
    </source>
</reference>
<evidence type="ECO:0000313" key="4">
    <source>
        <dbReference type="Proteomes" id="UP000280434"/>
    </source>
</evidence>
<keyword evidence="1" id="KW-0732">Signal</keyword>
<feature type="signal peptide" evidence="1">
    <location>
        <begin position="1"/>
        <end position="43"/>
    </location>
</feature>
<dbReference type="OrthoDB" id="9131626at2"/>
<proteinExistence type="predicted"/>
<keyword evidence="3" id="KW-0966">Cell projection</keyword>
<dbReference type="Pfam" id="PF13144">
    <property type="entry name" value="ChapFlgA"/>
    <property type="match status" value="1"/>
</dbReference>
<dbReference type="AlphaFoldDB" id="A0A494XEV0"/>
<dbReference type="PANTHER" id="PTHR36307">
    <property type="entry name" value="FLAGELLA BASAL BODY P-RING FORMATION PROTEIN FLGA"/>
    <property type="match status" value="1"/>
</dbReference>
<dbReference type="NCBIfam" id="TIGR03170">
    <property type="entry name" value="flgA_cterm"/>
    <property type="match status" value="1"/>
</dbReference>
<keyword evidence="4" id="KW-1185">Reference proteome</keyword>
<protein>
    <submittedName>
        <fullName evidence="3">Flagella basal body P-ring formation protein FlgA</fullName>
    </submittedName>
</protein>
<evidence type="ECO:0000313" key="3">
    <source>
        <dbReference type="EMBL" id="RKP48412.1"/>
    </source>
</evidence>
<feature type="domain" description="Flagella basal body P-ring formation protein FlgA SAF" evidence="2">
    <location>
        <begin position="244"/>
        <end position="372"/>
    </location>
</feature>
<accession>A0A494XEV0</accession>
<sequence length="374" mass="39349">MTSPAGSLVSTMRSIRVTRVTRAFAAVLAVAAAALPCGGAAMAMTVPAETSITVTPIADTAASTRIAIALTGEAQVRRAQVTLGDIAHVEAGDAATRASLEALPLGSAPLAGETAELTRATLARWIALRLGIAPADIVWRGAQASRISVAARTVTGELVARQASETLRAWLARDGARIDLNVAQTPHDLTVPVGTLELKPRRLSDTASDAALLARHMSVWVDVWVDGRFVRTVPVSFDVSVTAPAYVATEPLKAGQTLDGSAVEVRDVQWSGRSAPPMRPSDNDEAHTSMAALRLRRPLETGDVLTARTVETTPLVARGDWAMLSESHAGVRLESRAEVLEDGRLGDRVQVRLRHAKSAITARVTGAGTVEVLP</sequence>
<comment type="caution">
    <text evidence="3">The sequence shown here is derived from an EMBL/GenBank/DDBJ whole genome shotgun (WGS) entry which is preliminary data.</text>
</comment>
<keyword evidence="3" id="KW-0282">Flagellum</keyword>